<dbReference type="AlphaFoldDB" id="A9BCY3"/>
<sequence length="235" mass="25974">MNELRVSSEKEKQDLEHEDLALELVKVSFSWNTGTKALDQCNLVIPRPGLWMIVGCNGSGKSTLFRLISGMIKPQKGEIQCSYKTALMFQNPDHQLLLPSCGSDLMLSAPQDQPREELRERINSALQQVGLAGMAPRPIHTLSGGQKQRLALASALVSNSNLLLLDEPTALLDPLSQKSILELVKSLSRRAKNPISALWITHLIQELAYCDGAAMMKNGRIGNWQPGHELMNNLK</sequence>
<dbReference type="GO" id="GO:0022857">
    <property type="term" value="F:transmembrane transporter activity"/>
    <property type="evidence" value="ECO:0007669"/>
    <property type="project" value="UniProtKB-ARBA"/>
</dbReference>
<dbReference type="InterPro" id="IPR050334">
    <property type="entry name" value="Molybdenum_import_ModC"/>
</dbReference>
<feature type="domain" description="ABC transporter" evidence="4">
    <location>
        <begin position="22"/>
        <end position="234"/>
    </location>
</feature>
<dbReference type="GO" id="GO:0016887">
    <property type="term" value="F:ATP hydrolysis activity"/>
    <property type="evidence" value="ECO:0007669"/>
    <property type="project" value="InterPro"/>
</dbReference>
<dbReference type="Gene3D" id="3.40.50.300">
    <property type="entry name" value="P-loop containing nucleotide triphosphate hydrolases"/>
    <property type="match status" value="1"/>
</dbReference>
<dbReference type="InterPro" id="IPR003593">
    <property type="entry name" value="AAA+_ATPase"/>
</dbReference>
<keyword evidence="1" id="KW-0813">Transport</keyword>
<evidence type="ECO:0000259" key="4">
    <source>
        <dbReference type="PROSITE" id="PS50893"/>
    </source>
</evidence>
<evidence type="ECO:0000313" key="6">
    <source>
        <dbReference type="Proteomes" id="UP000000788"/>
    </source>
</evidence>
<keyword evidence="3 5" id="KW-0067">ATP-binding</keyword>
<dbReference type="PROSITE" id="PS00211">
    <property type="entry name" value="ABC_TRANSPORTER_1"/>
    <property type="match status" value="1"/>
</dbReference>
<dbReference type="GO" id="GO:0016020">
    <property type="term" value="C:membrane"/>
    <property type="evidence" value="ECO:0007669"/>
    <property type="project" value="InterPro"/>
</dbReference>
<dbReference type="PANTHER" id="PTHR43514:SF1">
    <property type="entry name" value="SULFATE_THIOSULFATE IMPORT ATP-BINDING PROTEIN CYSA"/>
    <property type="match status" value="1"/>
</dbReference>
<dbReference type="EMBL" id="CP000878">
    <property type="protein sequence ID" value="ABX08071.1"/>
    <property type="molecule type" value="Genomic_DNA"/>
</dbReference>
<proteinExistence type="predicted"/>
<dbReference type="InterPro" id="IPR027417">
    <property type="entry name" value="P-loop_NTPase"/>
</dbReference>
<dbReference type="RefSeq" id="WP_012194696.1">
    <property type="nucleotide sequence ID" value="NC_009976.1"/>
</dbReference>
<evidence type="ECO:0000256" key="3">
    <source>
        <dbReference type="ARBA" id="ARBA00022840"/>
    </source>
</evidence>
<dbReference type="EC" id="3.6.3.25" evidence="5"/>
<reference evidence="5 6" key="1">
    <citation type="journal article" date="2007" name="PLoS Genet.">
        <title>Patterns and implications of gene gain and loss in the evolution of Prochlorococcus.</title>
        <authorList>
            <person name="Kettler G.C."/>
            <person name="Martiny A.C."/>
            <person name="Huang K."/>
            <person name="Zucker J."/>
            <person name="Coleman M.L."/>
            <person name="Rodrigue S."/>
            <person name="Chen F."/>
            <person name="Lapidus A."/>
            <person name="Ferriera S."/>
            <person name="Johnson J."/>
            <person name="Steglich C."/>
            <person name="Church G.M."/>
            <person name="Richardson P."/>
            <person name="Chisholm S.W."/>
        </authorList>
    </citation>
    <scope>NUCLEOTIDE SEQUENCE [LARGE SCALE GENOMIC DNA]</scope>
    <source>
        <strain evidence="6">MIT 9211</strain>
    </source>
</reference>
<dbReference type="Proteomes" id="UP000000788">
    <property type="component" value="Chromosome"/>
</dbReference>
<dbReference type="SUPFAM" id="SSF52540">
    <property type="entry name" value="P-loop containing nucleoside triphosphate hydrolases"/>
    <property type="match status" value="1"/>
</dbReference>
<organism evidence="5 6">
    <name type="scientific">Prochlorococcus marinus (strain MIT 9211)</name>
    <dbReference type="NCBI Taxonomy" id="93059"/>
    <lineage>
        <taxon>Bacteria</taxon>
        <taxon>Bacillati</taxon>
        <taxon>Cyanobacteriota</taxon>
        <taxon>Cyanophyceae</taxon>
        <taxon>Synechococcales</taxon>
        <taxon>Prochlorococcaceae</taxon>
        <taxon>Prochlorococcus</taxon>
    </lineage>
</organism>
<dbReference type="STRING" id="93059.P9211_01401"/>
<dbReference type="eggNOG" id="COG1122">
    <property type="taxonomic scope" value="Bacteria"/>
</dbReference>
<name>A9BCY3_PROM4</name>
<protein>
    <submittedName>
        <fullName evidence="5">Possible ABC transporter, ATP-binding component</fullName>
        <ecNumber evidence="5">3.6.3.25</ecNumber>
        <ecNumber evidence="5">3.6.3.29</ecNumber>
    </submittedName>
</protein>
<gene>
    <name evidence="5" type="ordered locus">P9211_01401</name>
</gene>
<evidence type="ECO:0000256" key="2">
    <source>
        <dbReference type="ARBA" id="ARBA00022741"/>
    </source>
</evidence>
<keyword evidence="6" id="KW-1185">Reference proteome</keyword>
<dbReference type="CDD" id="cd03225">
    <property type="entry name" value="ABC_cobalt_CbiO_domain1"/>
    <property type="match status" value="1"/>
</dbReference>
<keyword evidence="2" id="KW-0547">Nucleotide-binding</keyword>
<dbReference type="PANTHER" id="PTHR43514">
    <property type="entry name" value="ABC TRANSPORTER I FAMILY MEMBER 10"/>
    <property type="match status" value="1"/>
</dbReference>
<keyword evidence="5" id="KW-0378">Hydrolase</keyword>
<dbReference type="OrthoDB" id="9784332at2"/>
<dbReference type="InterPro" id="IPR015856">
    <property type="entry name" value="ABC_transpr_CbiO/EcfA_su"/>
</dbReference>
<dbReference type="InterPro" id="IPR003439">
    <property type="entry name" value="ABC_transporter-like_ATP-bd"/>
</dbReference>
<dbReference type="GO" id="GO:0005524">
    <property type="term" value="F:ATP binding"/>
    <property type="evidence" value="ECO:0007669"/>
    <property type="project" value="UniProtKB-KW"/>
</dbReference>
<dbReference type="SMART" id="SM00382">
    <property type="entry name" value="AAA"/>
    <property type="match status" value="1"/>
</dbReference>
<dbReference type="Pfam" id="PF00005">
    <property type="entry name" value="ABC_tran"/>
    <property type="match status" value="1"/>
</dbReference>
<dbReference type="InterPro" id="IPR017871">
    <property type="entry name" value="ABC_transporter-like_CS"/>
</dbReference>
<dbReference type="PROSITE" id="PS50893">
    <property type="entry name" value="ABC_TRANSPORTER_2"/>
    <property type="match status" value="1"/>
</dbReference>
<accession>A9BCY3</accession>
<dbReference type="KEGG" id="pmj:P9211_01401"/>
<dbReference type="EC" id="3.6.3.29" evidence="5"/>
<evidence type="ECO:0000256" key="1">
    <source>
        <dbReference type="ARBA" id="ARBA00022448"/>
    </source>
</evidence>
<dbReference type="HOGENOM" id="CLU_000604_1_22_3"/>
<evidence type="ECO:0000313" key="5">
    <source>
        <dbReference type="EMBL" id="ABX08071.1"/>
    </source>
</evidence>